<evidence type="ECO:0000256" key="6">
    <source>
        <dbReference type="ARBA" id="ARBA00023136"/>
    </source>
</evidence>
<dbReference type="InterPro" id="IPR003400">
    <property type="entry name" value="ExbD"/>
</dbReference>
<keyword evidence="4 7" id="KW-0812">Transmembrane</keyword>
<comment type="subcellular location">
    <subcellularLocation>
        <location evidence="1">Cell membrane</location>
        <topology evidence="1">Single-pass membrane protein</topology>
    </subcellularLocation>
    <subcellularLocation>
        <location evidence="7">Cell membrane</location>
        <topology evidence="7">Single-pass type II membrane protein</topology>
    </subcellularLocation>
</comment>
<feature type="region of interest" description="Disordered" evidence="8">
    <location>
        <begin position="195"/>
        <end position="255"/>
    </location>
</feature>
<evidence type="ECO:0000256" key="7">
    <source>
        <dbReference type="RuleBase" id="RU003879"/>
    </source>
</evidence>
<gene>
    <name evidence="10" type="ORF">ACE1CC_04930</name>
</gene>
<evidence type="ECO:0000256" key="4">
    <source>
        <dbReference type="ARBA" id="ARBA00022692"/>
    </source>
</evidence>
<evidence type="ECO:0000313" key="10">
    <source>
        <dbReference type="EMBL" id="MFB2876216.1"/>
    </source>
</evidence>
<organism evidence="10 11">
    <name type="scientific">Floridaenema aerugineum BLCC-F46</name>
    <dbReference type="NCBI Taxonomy" id="3153654"/>
    <lineage>
        <taxon>Bacteria</taxon>
        <taxon>Bacillati</taxon>
        <taxon>Cyanobacteriota</taxon>
        <taxon>Cyanophyceae</taxon>
        <taxon>Oscillatoriophycideae</taxon>
        <taxon>Aerosakkonematales</taxon>
        <taxon>Aerosakkonemataceae</taxon>
        <taxon>Floridanema</taxon>
        <taxon>Floridanema aerugineum</taxon>
    </lineage>
</organism>
<comment type="caution">
    <text evidence="10">The sequence shown here is derived from an EMBL/GenBank/DDBJ whole genome shotgun (WGS) entry which is preliminary data.</text>
</comment>
<keyword evidence="7" id="KW-0813">Transport</keyword>
<protein>
    <submittedName>
        <fullName evidence="10">Biopolymer transporter ExbD</fullName>
    </submittedName>
</protein>
<keyword evidence="5 9" id="KW-1133">Transmembrane helix</keyword>
<evidence type="ECO:0000256" key="8">
    <source>
        <dbReference type="SAM" id="MobiDB-lite"/>
    </source>
</evidence>
<evidence type="ECO:0000256" key="2">
    <source>
        <dbReference type="ARBA" id="ARBA00005811"/>
    </source>
</evidence>
<evidence type="ECO:0000256" key="3">
    <source>
        <dbReference type="ARBA" id="ARBA00022475"/>
    </source>
</evidence>
<dbReference type="PANTHER" id="PTHR30558">
    <property type="entry name" value="EXBD MEMBRANE COMPONENT OF PMF-DRIVEN MACROMOLECULE IMPORT SYSTEM"/>
    <property type="match status" value="1"/>
</dbReference>
<dbReference type="Gene3D" id="3.30.420.270">
    <property type="match status" value="1"/>
</dbReference>
<dbReference type="EMBL" id="JBHFNQ010000042">
    <property type="protein sequence ID" value="MFB2876216.1"/>
    <property type="molecule type" value="Genomic_DNA"/>
</dbReference>
<feature type="compositionally biased region" description="Low complexity" evidence="8">
    <location>
        <begin position="212"/>
        <end position="249"/>
    </location>
</feature>
<keyword evidence="6 9" id="KW-0472">Membrane</keyword>
<evidence type="ECO:0000313" key="11">
    <source>
        <dbReference type="Proteomes" id="UP001576774"/>
    </source>
</evidence>
<proteinExistence type="inferred from homology"/>
<dbReference type="RefSeq" id="WP_413269355.1">
    <property type="nucleotide sequence ID" value="NZ_JBHFNQ010000042.1"/>
</dbReference>
<evidence type="ECO:0000256" key="9">
    <source>
        <dbReference type="SAM" id="Phobius"/>
    </source>
</evidence>
<dbReference type="Proteomes" id="UP001576774">
    <property type="component" value="Unassembled WGS sequence"/>
</dbReference>
<feature type="transmembrane region" description="Helical" evidence="9">
    <location>
        <begin position="16"/>
        <end position="37"/>
    </location>
</feature>
<name>A0ABV4X129_9CYAN</name>
<keyword evidence="11" id="KW-1185">Reference proteome</keyword>
<sequence>MKINLDNSSDEARIEILPLIDVIFCILTFFLLAVMGLTRQQAITVDLPQASNATTPQIASRLLVSINPYNQIYVENQLVTPEQLEQKLQEFNQRNPDGIMVLYASKTAFYNDVVQVLDKMQAVGGDRVALATLPEPETTEQIPGASPPPTPGTAIPGVITPGTLPTPTPDAGVPGALPIPAPGTQVPGALPIPTPGTQVPGALPIPTPGAQVPGTLPTPGVVTPGTLPTPGAQVPGTTPPGTATPGVTPERSRSR</sequence>
<keyword evidence="3" id="KW-1003">Cell membrane</keyword>
<reference evidence="10 11" key="1">
    <citation type="submission" date="2024-09" db="EMBL/GenBank/DDBJ databases">
        <title>Floridaenema gen nov. (Aerosakkonemataceae, Aerosakkonematales ord. nov., Cyanobacteria) from benthic tropical and subtropical fresh waters, with the description of four new species.</title>
        <authorList>
            <person name="Moretto J.A."/>
            <person name="Berthold D.E."/>
            <person name="Lefler F.W."/>
            <person name="Huang I.-S."/>
            <person name="Laughinghouse H. IV."/>
        </authorList>
    </citation>
    <scope>NUCLEOTIDE SEQUENCE [LARGE SCALE GENOMIC DNA]</scope>
    <source>
        <strain evidence="10 11">BLCC-F46</strain>
    </source>
</reference>
<dbReference type="Pfam" id="PF02472">
    <property type="entry name" value="ExbD"/>
    <property type="match status" value="1"/>
</dbReference>
<evidence type="ECO:0000256" key="1">
    <source>
        <dbReference type="ARBA" id="ARBA00004162"/>
    </source>
</evidence>
<keyword evidence="7" id="KW-0653">Protein transport</keyword>
<comment type="similarity">
    <text evidence="2 7">Belongs to the ExbD/TolR family.</text>
</comment>
<dbReference type="PANTHER" id="PTHR30558:SF3">
    <property type="entry name" value="BIOPOLYMER TRANSPORT PROTEIN EXBD-RELATED"/>
    <property type="match status" value="1"/>
</dbReference>
<accession>A0ABV4X129</accession>
<evidence type="ECO:0000256" key="5">
    <source>
        <dbReference type="ARBA" id="ARBA00022989"/>
    </source>
</evidence>